<evidence type="ECO:0000313" key="3">
    <source>
        <dbReference type="Proteomes" id="UP000823630"/>
    </source>
</evidence>
<dbReference type="Gene3D" id="2.40.160.20">
    <property type="match status" value="1"/>
</dbReference>
<evidence type="ECO:0000256" key="1">
    <source>
        <dbReference type="SAM" id="SignalP"/>
    </source>
</evidence>
<dbReference type="AlphaFoldDB" id="A0A9D9DF67"/>
<accession>A0A9D9DF67</accession>
<reference evidence="2" key="2">
    <citation type="journal article" date="2021" name="PeerJ">
        <title>Extensive microbial diversity within the chicken gut microbiome revealed by metagenomics and culture.</title>
        <authorList>
            <person name="Gilroy R."/>
            <person name="Ravi A."/>
            <person name="Getino M."/>
            <person name="Pursley I."/>
            <person name="Horton D.L."/>
            <person name="Alikhan N.F."/>
            <person name="Baker D."/>
            <person name="Gharbi K."/>
            <person name="Hall N."/>
            <person name="Watson M."/>
            <person name="Adriaenssens E.M."/>
            <person name="Foster-Nyarko E."/>
            <person name="Jarju S."/>
            <person name="Secka A."/>
            <person name="Antonio M."/>
            <person name="Oren A."/>
            <person name="Chaudhuri R.R."/>
            <person name="La Ragione R."/>
            <person name="Hildebrand F."/>
            <person name="Pallen M.J."/>
        </authorList>
    </citation>
    <scope>NUCLEOTIDE SEQUENCE</scope>
    <source>
        <strain evidence="2">8207</strain>
    </source>
</reference>
<gene>
    <name evidence="2" type="ORF">IAC69_00810</name>
</gene>
<dbReference type="SUPFAM" id="SSF56925">
    <property type="entry name" value="OMPA-like"/>
    <property type="match status" value="1"/>
</dbReference>
<proteinExistence type="predicted"/>
<reference evidence="2" key="1">
    <citation type="submission" date="2020-10" db="EMBL/GenBank/DDBJ databases">
        <authorList>
            <person name="Gilroy R."/>
        </authorList>
    </citation>
    <scope>NUCLEOTIDE SEQUENCE</scope>
    <source>
        <strain evidence="2">8207</strain>
    </source>
</reference>
<evidence type="ECO:0000313" key="2">
    <source>
        <dbReference type="EMBL" id="MBO8425005.1"/>
    </source>
</evidence>
<feature type="signal peptide" evidence="1">
    <location>
        <begin position="1"/>
        <end position="23"/>
    </location>
</feature>
<sequence length="178" mass="19907">MNLKVSGTLVAISALFFCAPSNAALLLDPYIGVDFGIGAATEFIDSERFTDNARSFGGTIGLDVPIFRIELEYNYMTPQDARFHLGLINLYAKMPTTIIQPYIGAGVGTVFNGRMHDTDIEKITAYQAMLGLTFDLPVIPFKIDVEGRVMYMPEIYDNTTPEPDILQYEGRLKLRYIF</sequence>
<dbReference type="Proteomes" id="UP000823630">
    <property type="component" value="Unassembled WGS sequence"/>
</dbReference>
<dbReference type="EMBL" id="JADINC010000016">
    <property type="protein sequence ID" value="MBO8425005.1"/>
    <property type="molecule type" value="Genomic_DNA"/>
</dbReference>
<organism evidence="2 3">
    <name type="scientific">Candidatus Enterousia avistercoris</name>
    <dbReference type="NCBI Taxonomy" id="2840788"/>
    <lineage>
        <taxon>Bacteria</taxon>
        <taxon>Pseudomonadati</taxon>
        <taxon>Pseudomonadota</taxon>
        <taxon>Alphaproteobacteria</taxon>
        <taxon>Candidatus Enterousia</taxon>
    </lineage>
</organism>
<protein>
    <recommendedName>
        <fullName evidence="4">Outer membrane protein beta-barrel domain-containing protein</fullName>
    </recommendedName>
</protein>
<dbReference type="InterPro" id="IPR011250">
    <property type="entry name" value="OMP/PagP_B-barrel"/>
</dbReference>
<evidence type="ECO:0008006" key="4">
    <source>
        <dbReference type="Google" id="ProtNLM"/>
    </source>
</evidence>
<name>A0A9D9DF67_9PROT</name>
<comment type="caution">
    <text evidence="2">The sequence shown here is derived from an EMBL/GenBank/DDBJ whole genome shotgun (WGS) entry which is preliminary data.</text>
</comment>
<feature type="chain" id="PRO_5039175573" description="Outer membrane protein beta-barrel domain-containing protein" evidence="1">
    <location>
        <begin position="24"/>
        <end position="178"/>
    </location>
</feature>
<keyword evidence="1" id="KW-0732">Signal</keyword>